<gene>
    <name evidence="3" type="ORF">VKT23_015975</name>
</gene>
<evidence type="ECO:0000313" key="4">
    <source>
        <dbReference type="Proteomes" id="UP001498398"/>
    </source>
</evidence>
<dbReference type="Proteomes" id="UP001498398">
    <property type="component" value="Unassembled WGS sequence"/>
</dbReference>
<accession>A0ABR1IW24</accession>
<feature type="compositionally biased region" description="Basic and acidic residues" evidence="1">
    <location>
        <begin position="83"/>
        <end position="102"/>
    </location>
</feature>
<dbReference type="PANTHER" id="PTHR33840:SF2">
    <property type="entry name" value="TLE1 PHOSPHOLIPASE DOMAIN-CONTAINING PROTEIN"/>
    <property type="match status" value="1"/>
</dbReference>
<feature type="compositionally biased region" description="Basic and acidic residues" evidence="1">
    <location>
        <begin position="121"/>
        <end position="150"/>
    </location>
</feature>
<dbReference type="InterPro" id="IPR029058">
    <property type="entry name" value="AB_hydrolase_fold"/>
</dbReference>
<feature type="compositionally biased region" description="Polar residues" evidence="1">
    <location>
        <begin position="103"/>
        <end position="119"/>
    </location>
</feature>
<feature type="region of interest" description="Disordered" evidence="1">
    <location>
        <begin position="76"/>
        <end position="153"/>
    </location>
</feature>
<proteinExistence type="predicted"/>
<evidence type="ECO:0000313" key="3">
    <source>
        <dbReference type="EMBL" id="KAK7442728.1"/>
    </source>
</evidence>
<feature type="domain" description="T6SS Phospholipase effector Tle1-like catalytic" evidence="2">
    <location>
        <begin position="3"/>
        <end position="166"/>
    </location>
</feature>
<dbReference type="Pfam" id="PF09994">
    <property type="entry name" value="T6SS_Tle1-like_cat"/>
    <property type="match status" value="1"/>
</dbReference>
<dbReference type="InterPro" id="IPR018712">
    <property type="entry name" value="Tle1-like_cat"/>
</dbReference>
<keyword evidence="4" id="KW-1185">Reference proteome</keyword>
<sequence>MGIAWNFKKIVLSAYEWLSENYQDGDRIFFFGFSRGAYQVRVLAGMIEKVGLLHKGNKDQIPFAYELYLATTQIKGPTSDKNANLKDGKGPENSKDSQDANGRKTSSNVDSDNKGSISDVNADRKDEMGPENSEDSKDQKDPEKLSETFKRTLSRSNVRVHFVGAW</sequence>
<dbReference type="PANTHER" id="PTHR33840">
    <property type="match status" value="1"/>
</dbReference>
<evidence type="ECO:0000259" key="2">
    <source>
        <dbReference type="Pfam" id="PF09994"/>
    </source>
</evidence>
<name>A0ABR1IW24_9AGAR</name>
<organism evidence="3 4">
    <name type="scientific">Marasmiellus scandens</name>
    <dbReference type="NCBI Taxonomy" id="2682957"/>
    <lineage>
        <taxon>Eukaryota</taxon>
        <taxon>Fungi</taxon>
        <taxon>Dikarya</taxon>
        <taxon>Basidiomycota</taxon>
        <taxon>Agaricomycotina</taxon>
        <taxon>Agaricomycetes</taxon>
        <taxon>Agaricomycetidae</taxon>
        <taxon>Agaricales</taxon>
        <taxon>Marasmiineae</taxon>
        <taxon>Omphalotaceae</taxon>
        <taxon>Marasmiellus</taxon>
    </lineage>
</organism>
<comment type="caution">
    <text evidence="3">The sequence shown here is derived from an EMBL/GenBank/DDBJ whole genome shotgun (WGS) entry which is preliminary data.</text>
</comment>
<reference evidence="3 4" key="1">
    <citation type="submission" date="2024-01" db="EMBL/GenBank/DDBJ databases">
        <title>A draft genome for the cacao thread blight pathogen Marasmiellus scandens.</title>
        <authorList>
            <person name="Baruah I.K."/>
            <person name="Leung J."/>
            <person name="Bukari Y."/>
            <person name="Amoako-Attah I."/>
            <person name="Meinhardt L.W."/>
            <person name="Bailey B.A."/>
            <person name="Cohen S.P."/>
        </authorList>
    </citation>
    <scope>NUCLEOTIDE SEQUENCE [LARGE SCALE GENOMIC DNA]</scope>
    <source>
        <strain evidence="3 4">GH-19</strain>
    </source>
</reference>
<dbReference type="EMBL" id="JBANRG010000057">
    <property type="protein sequence ID" value="KAK7442728.1"/>
    <property type="molecule type" value="Genomic_DNA"/>
</dbReference>
<dbReference type="SUPFAM" id="SSF53474">
    <property type="entry name" value="alpha/beta-Hydrolases"/>
    <property type="match status" value="1"/>
</dbReference>
<protein>
    <recommendedName>
        <fullName evidence="2">T6SS Phospholipase effector Tle1-like catalytic domain-containing protein</fullName>
    </recommendedName>
</protein>
<evidence type="ECO:0000256" key="1">
    <source>
        <dbReference type="SAM" id="MobiDB-lite"/>
    </source>
</evidence>